<keyword evidence="3" id="KW-0808">Transferase</keyword>
<evidence type="ECO:0000256" key="1">
    <source>
        <dbReference type="ARBA" id="ARBA00011926"/>
    </source>
</evidence>
<dbReference type="InterPro" id="IPR029063">
    <property type="entry name" value="SAM-dependent_MTases_sf"/>
</dbReference>
<reference evidence="8" key="1">
    <citation type="journal article" date="2020" name="Nature">
        <title>Giant virus diversity and host interactions through global metagenomics.</title>
        <authorList>
            <person name="Schulz F."/>
            <person name="Roux S."/>
            <person name="Paez-Espino D."/>
            <person name="Jungbluth S."/>
            <person name="Walsh D.A."/>
            <person name="Denef V.J."/>
            <person name="McMahon K.D."/>
            <person name="Konstantinidis K.T."/>
            <person name="Eloe-Fadrosh E.A."/>
            <person name="Kyrpides N.C."/>
            <person name="Woyke T."/>
        </authorList>
    </citation>
    <scope>NUCLEOTIDE SEQUENCE</scope>
    <source>
        <strain evidence="8">GVMAG-M-3300023184-190</strain>
    </source>
</reference>
<dbReference type="Gene3D" id="3.40.50.150">
    <property type="entry name" value="Vaccinia Virus protein VP39"/>
    <property type="match status" value="1"/>
</dbReference>
<dbReference type="PANTHER" id="PTHR12189:SF2">
    <property type="entry name" value="MRNA CAP GUANINE-N7 METHYLTRANSFERASE"/>
    <property type="match status" value="1"/>
</dbReference>
<dbReference type="InterPro" id="IPR039753">
    <property type="entry name" value="RG7MT1"/>
</dbReference>
<dbReference type="GO" id="GO:0005634">
    <property type="term" value="C:nucleus"/>
    <property type="evidence" value="ECO:0007669"/>
    <property type="project" value="TreeGrafter"/>
</dbReference>
<dbReference type="Pfam" id="PF03919">
    <property type="entry name" value="mRNA_cap_C"/>
    <property type="match status" value="1"/>
</dbReference>
<keyword evidence="4" id="KW-0949">S-adenosyl-L-methionine</keyword>
<keyword evidence="5" id="KW-0694">RNA-binding</keyword>
<dbReference type="GO" id="GO:0003723">
    <property type="term" value="F:RNA binding"/>
    <property type="evidence" value="ECO:0007669"/>
    <property type="project" value="UniProtKB-KW"/>
</dbReference>
<name>A0A6C0I495_9ZZZZ</name>
<dbReference type="GO" id="GO:0004482">
    <property type="term" value="F:mRNA 5'-cap (guanine-N7-)-methyltransferase activity"/>
    <property type="evidence" value="ECO:0007669"/>
    <property type="project" value="UniProtKB-EC"/>
</dbReference>
<evidence type="ECO:0000313" key="8">
    <source>
        <dbReference type="EMBL" id="QHT87609.1"/>
    </source>
</evidence>
<dbReference type="PANTHER" id="PTHR12189">
    <property type="entry name" value="MRNA GUANINE-7- METHYLTRANSFERASE"/>
    <property type="match status" value="1"/>
</dbReference>
<evidence type="ECO:0000259" key="7">
    <source>
        <dbReference type="PROSITE" id="PS51562"/>
    </source>
</evidence>
<dbReference type="Gene3D" id="3.30.470.30">
    <property type="entry name" value="DNA ligase/mRNA capping enzyme"/>
    <property type="match status" value="1"/>
</dbReference>
<dbReference type="Gene3D" id="2.40.50.140">
    <property type="entry name" value="Nucleic acid-binding proteins"/>
    <property type="match status" value="1"/>
</dbReference>
<organism evidence="8">
    <name type="scientific">viral metagenome</name>
    <dbReference type="NCBI Taxonomy" id="1070528"/>
    <lineage>
        <taxon>unclassified sequences</taxon>
        <taxon>metagenomes</taxon>
        <taxon>organismal metagenomes</taxon>
    </lineage>
</organism>
<sequence>MFTKLKNLYKIYTSYILYSMNRETKTPKRLKEEFETLVGAYLASNPYLPKQDKKVSELEIRFGTNKSAARSLSKIDYDNVAKQLYACGFSPEGDEEGLKILRVIPEFRDATTGRKRISNIRAEIVGVDQIQQYCKTNSIQTLIDSPSALFNKIKFTQKTSVKDERGNIIQKLDMDDYGFRVAYQLERDYTVTEPLSLDIIRKWPDSKKIFRYMNRVRFRHPDYPVFADLSIIKTSETSNRYMIPHNTIQEAKVFTNPESYEIELEIDNKRVGAGSSFPTLKSLMESIRTCIRIVLAGLQESKFPIPYSERDLVLSSYLLLLKGEEEEEGESESESKVEKSNTGEERRKRVLPSAFIGPGSFTLQIDNMVAFDEDSRVPNIRKNYCVTDKADGDRKLLYISSQGKIYLIDTNMKVTFTGSVTPSKSLYDSLLDGEHVKYDKDGKYINLYIAFDVYYIKKRSIREYEFMKSDDEEKDEEEEKEGEEKEEKVYRQDLLSVLINQHIRPTSIISSSKKEEENRSGFRIQCKTFYKGSEKQSIFQGCSTILGQVRDNVFEYNTDGLIFTPINLPVGGSNEKKGKAGPLYKSTWDQSFKWKPPQYNTIDFLVSFKRDPKTGKPEIHHEFQDGTNTSIKQYRVLVLRCGFDSRKHGFLNPFQDLLNGNIPSPTDIDNSNAYRPVPFLPTNPSDDTACFANVWLTDDGKHIMTEEGESFDENMIVEFQYDKDSPKQAGWRWTPLRVRYDKTSELLAGGKNYGNAYHVANNNWQSIHDPITEEMISTGQMLERQQTDITDKYYNRGSTESNTKSLRDFHNRYVKRSLINAASSSSRNGTLIDYAVGKAGDMSKWIEAKLGFVFGLDISKDNIHNQIDGACARYLDKRKETSAIPDALFVVGNSSHNIRDGTAFSTEKDKQVMNAVFGLGSKDKNQLGKGVYDQFGKGESGFNISSCQFALHYFFENKTTLHSFLRNISECTKTDGYFIATCYDGKEVFKLLNEKKRDESVAIFKNESRIYEITKLYDETGFPDDEESIGYPINVYQESINLTFKEYLVNFTYLTQLMENYGFLLVTKDEAARMNLPSGSGLFSELFARMESDVKRDRRLNFDFGTALNMSPEEKRISFMNRYCIFKKLRSVDAETISKAAIATTASADAGHATALLDKKGSPVSPGSGIKRKKKLVAFTPVNDNPVLTKKKLVIEPAVKVNQALKDALRLAEEEEEEEED</sequence>
<accession>A0A6C0I495</accession>
<protein>
    <recommendedName>
        <fullName evidence="1">mRNA (guanine-N(7))-methyltransferase</fullName>
        <ecNumber evidence="1">2.1.1.56</ecNumber>
    </recommendedName>
</protein>
<keyword evidence="2" id="KW-0489">Methyltransferase</keyword>
<feature type="compositionally biased region" description="Acidic residues" evidence="6">
    <location>
        <begin position="472"/>
        <end position="481"/>
    </location>
</feature>
<dbReference type="EMBL" id="MN740094">
    <property type="protein sequence ID" value="QHT87609.1"/>
    <property type="molecule type" value="Genomic_DNA"/>
</dbReference>
<dbReference type="InterPro" id="IPR012340">
    <property type="entry name" value="NA-bd_OB-fold"/>
</dbReference>
<dbReference type="SUPFAM" id="SSF56091">
    <property type="entry name" value="DNA ligase/mRNA capping enzyme, catalytic domain"/>
    <property type="match status" value="1"/>
</dbReference>
<proteinExistence type="predicted"/>
<dbReference type="SUPFAM" id="SSF50249">
    <property type="entry name" value="Nucleic acid-binding proteins"/>
    <property type="match status" value="1"/>
</dbReference>
<evidence type="ECO:0000256" key="6">
    <source>
        <dbReference type="SAM" id="MobiDB-lite"/>
    </source>
</evidence>
<dbReference type="EC" id="2.1.1.56" evidence="1"/>
<dbReference type="InterPro" id="IPR004971">
    <property type="entry name" value="mRNA_G-N7_MeTrfase_dom"/>
</dbReference>
<feature type="domain" description="MRNA cap 0 methyltransferase" evidence="7">
    <location>
        <begin position="802"/>
        <end position="1129"/>
    </location>
</feature>
<evidence type="ECO:0000256" key="2">
    <source>
        <dbReference type="ARBA" id="ARBA00022603"/>
    </source>
</evidence>
<evidence type="ECO:0000256" key="4">
    <source>
        <dbReference type="ARBA" id="ARBA00022691"/>
    </source>
</evidence>
<dbReference type="AlphaFoldDB" id="A0A6C0I495"/>
<dbReference type="PROSITE" id="PS51562">
    <property type="entry name" value="RNA_CAP0_MT"/>
    <property type="match status" value="1"/>
</dbReference>
<dbReference type="SUPFAM" id="SSF53335">
    <property type="entry name" value="S-adenosyl-L-methionine-dependent methyltransferases"/>
    <property type="match status" value="1"/>
</dbReference>
<evidence type="ECO:0000256" key="3">
    <source>
        <dbReference type="ARBA" id="ARBA00022679"/>
    </source>
</evidence>
<evidence type="ECO:0000256" key="5">
    <source>
        <dbReference type="ARBA" id="ARBA00022884"/>
    </source>
</evidence>
<feature type="region of interest" description="Disordered" evidence="6">
    <location>
        <begin position="468"/>
        <end position="487"/>
    </location>
</feature>
<dbReference type="Pfam" id="PF03291">
    <property type="entry name" value="mRNA_G-N7_MeTrfase"/>
    <property type="match status" value="1"/>
</dbReference>
<dbReference type="InterPro" id="IPR013846">
    <property type="entry name" value="mRNA_cap_enzyme_C"/>
</dbReference>